<accession>A0A0E9PNM6</accession>
<dbReference type="EMBL" id="GBXM01102463">
    <property type="protein sequence ID" value="JAH06114.1"/>
    <property type="molecule type" value="Transcribed_RNA"/>
</dbReference>
<sequence>MVTERFIAQARRDDCTMLQVIIEVNTVVGRDVVLHVPPR</sequence>
<reference evidence="1" key="1">
    <citation type="submission" date="2014-11" db="EMBL/GenBank/DDBJ databases">
        <authorList>
            <person name="Amaro Gonzalez C."/>
        </authorList>
    </citation>
    <scope>NUCLEOTIDE SEQUENCE</scope>
</reference>
<proteinExistence type="predicted"/>
<evidence type="ECO:0000313" key="1">
    <source>
        <dbReference type="EMBL" id="JAH06114.1"/>
    </source>
</evidence>
<organism evidence="1">
    <name type="scientific">Anguilla anguilla</name>
    <name type="common">European freshwater eel</name>
    <name type="synonym">Muraena anguilla</name>
    <dbReference type="NCBI Taxonomy" id="7936"/>
    <lineage>
        <taxon>Eukaryota</taxon>
        <taxon>Metazoa</taxon>
        <taxon>Chordata</taxon>
        <taxon>Craniata</taxon>
        <taxon>Vertebrata</taxon>
        <taxon>Euteleostomi</taxon>
        <taxon>Actinopterygii</taxon>
        <taxon>Neopterygii</taxon>
        <taxon>Teleostei</taxon>
        <taxon>Anguilliformes</taxon>
        <taxon>Anguillidae</taxon>
        <taxon>Anguilla</taxon>
    </lineage>
</organism>
<reference evidence="1" key="2">
    <citation type="journal article" date="2015" name="Fish Shellfish Immunol.">
        <title>Early steps in the European eel (Anguilla anguilla)-Vibrio vulnificus interaction in the gills: Role of the RtxA13 toxin.</title>
        <authorList>
            <person name="Callol A."/>
            <person name="Pajuelo D."/>
            <person name="Ebbesson L."/>
            <person name="Teles M."/>
            <person name="MacKenzie S."/>
            <person name="Amaro C."/>
        </authorList>
    </citation>
    <scope>NUCLEOTIDE SEQUENCE</scope>
</reference>
<protein>
    <submittedName>
        <fullName evidence="1">Uncharacterized protein</fullName>
    </submittedName>
</protein>
<name>A0A0E9PNM6_ANGAN</name>
<dbReference type="AlphaFoldDB" id="A0A0E9PNM6"/>